<dbReference type="RefSeq" id="WP_201661526.1">
    <property type="nucleotide sequence ID" value="NZ_JAEQNC010000010.1"/>
</dbReference>
<gene>
    <name evidence="1" type="ORF">JJB09_18505</name>
</gene>
<protein>
    <submittedName>
        <fullName evidence="1">Uncharacterized protein</fullName>
    </submittedName>
</protein>
<dbReference type="EMBL" id="JAEQNC010000010">
    <property type="protein sequence ID" value="MBL0374016.1"/>
    <property type="molecule type" value="Genomic_DNA"/>
</dbReference>
<accession>A0A937CNQ3</accession>
<keyword evidence="2" id="KW-1185">Reference proteome</keyword>
<dbReference type="Proteomes" id="UP000633219">
    <property type="component" value="Unassembled WGS sequence"/>
</dbReference>
<comment type="caution">
    <text evidence="1">The sequence shown here is derived from an EMBL/GenBank/DDBJ whole genome shotgun (WGS) entry which is preliminary data.</text>
</comment>
<organism evidence="1 2">
    <name type="scientific">Rhizobium setariae</name>
    <dbReference type="NCBI Taxonomy" id="2801340"/>
    <lineage>
        <taxon>Bacteria</taxon>
        <taxon>Pseudomonadati</taxon>
        <taxon>Pseudomonadota</taxon>
        <taxon>Alphaproteobacteria</taxon>
        <taxon>Hyphomicrobiales</taxon>
        <taxon>Rhizobiaceae</taxon>
        <taxon>Rhizobium/Agrobacterium group</taxon>
        <taxon>Rhizobium</taxon>
    </lineage>
</organism>
<sequence>MARIRSIHPGLFSDEAFVECSVAARLLVIGLWTEADDKGIFEWKPRTLKMRLFSADDFVVSELLDELLQQNIVRRYEIDGRSYGAIRNFRRYQRPKKPNDIHPMPPEFGTYVALRTSSSEPVGNQFGTGTELHRQMEDVGWRREGEGGNTQQPQPHGRPLGDTYTRDEFVDADDVVHDDMTWTKEVHQ</sequence>
<dbReference type="AlphaFoldDB" id="A0A937CNQ3"/>
<evidence type="ECO:0000313" key="2">
    <source>
        <dbReference type="Proteomes" id="UP000633219"/>
    </source>
</evidence>
<name>A0A937CNQ3_9HYPH</name>
<evidence type="ECO:0000313" key="1">
    <source>
        <dbReference type="EMBL" id="MBL0374016.1"/>
    </source>
</evidence>
<reference evidence="1" key="1">
    <citation type="submission" date="2021-01" db="EMBL/GenBank/DDBJ databases">
        <title>Rhizobium sp. strain KVB221 16S ribosomal RNA gene Genome sequencing and assembly.</title>
        <authorList>
            <person name="Kang M."/>
        </authorList>
    </citation>
    <scope>NUCLEOTIDE SEQUENCE</scope>
    <source>
        <strain evidence="1">KVB221</strain>
    </source>
</reference>
<proteinExistence type="predicted"/>